<proteinExistence type="predicted"/>
<name>A0A402CW20_9BACT</name>
<organism evidence="1 2">
    <name type="scientific">Capsulimonas corticalis</name>
    <dbReference type="NCBI Taxonomy" id="2219043"/>
    <lineage>
        <taxon>Bacteria</taxon>
        <taxon>Bacillati</taxon>
        <taxon>Armatimonadota</taxon>
        <taxon>Armatimonadia</taxon>
        <taxon>Capsulimonadales</taxon>
        <taxon>Capsulimonadaceae</taxon>
        <taxon>Capsulimonas</taxon>
    </lineage>
</organism>
<dbReference type="Proteomes" id="UP000287394">
    <property type="component" value="Chromosome"/>
</dbReference>
<evidence type="ECO:0000313" key="2">
    <source>
        <dbReference type="Proteomes" id="UP000287394"/>
    </source>
</evidence>
<sequence length="235" mass="26612">MEKADINIAPPDVLIRYLAVFSRFFRESQKFLDAEDYGGILLTGHAANVLHHTPMNLSHYRGVKADWKERSSEFFGSWASRFRADGAPEYLLTIWDEIFTPMQDHAELGLHADLSNLDLAPPVVFDAFMALFLDACLSMRFLNNISSEPVEWQMPDASVIKDGERAIIASTQIARAFAPLPTALLHWSSFDPESFINHEEMIERTVLREWWARSIDQVRAAVTAASAEDAKKQTL</sequence>
<dbReference type="KEGG" id="ccot:CCAX7_60640"/>
<dbReference type="RefSeq" id="WP_119321569.1">
    <property type="nucleotide sequence ID" value="NZ_AP025739.1"/>
</dbReference>
<evidence type="ECO:0000313" key="1">
    <source>
        <dbReference type="EMBL" id="BDI34013.1"/>
    </source>
</evidence>
<protein>
    <submittedName>
        <fullName evidence="1">Uncharacterized protein</fullName>
    </submittedName>
</protein>
<dbReference type="AlphaFoldDB" id="A0A402CW20"/>
<dbReference type="EMBL" id="AP025739">
    <property type="protein sequence ID" value="BDI34013.1"/>
    <property type="molecule type" value="Genomic_DNA"/>
</dbReference>
<reference evidence="1 2" key="1">
    <citation type="journal article" date="2019" name="Int. J. Syst. Evol. Microbiol.">
        <title>Capsulimonas corticalis gen. nov., sp. nov., an aerobic capsulated bacterium, of a novel bacterial order, Capsulimonadales ord. nov., of the class Armatimonadia of the phylum Armatimonadetes.</title>
        <authorList>
            <person name="Li J."/>
            <person name="Kudo C."/>
            <person name="Tonouchi A."/>
        </authorList>
    </citation>
    <scope>NUCLEOTIDE SEQUENCE [LARGE SCALE GENOMIC DNA]</scope>
    <source>
        <strain evidence="1 2">AX-7</strain>
    </source>
</reference>
<gene>
    <name evidence="1" type="ORF">CCAX7_60640</name>
</gene>
<keyword evidence="2" id="KW-1185">Reference proteome</keyword>
<accession>A0A402CW20</accession>